<sequence length="563" mass="62690">MDRNLTLIDVEQRCLVKASGTSRFVALSYVWGGLDNPELAAKSYAPLGKVVADSMSITAKIGERYLWVDALCIKQDDLEEQALEINRMASIYSCASVTIVPVENTSAHSPIPGLGRANRGGLSEPIVGGLSISVRDRLLTVIASSHYNTRGWCFQEAALSRRTLYFSSQQVFFRCQEGVRSEDSVEQWIWESWAGQHKALTSLGIVNDIAEWKLAPQQARDREAQRRFSEGYDNVVGQYWRRNLTDDSDIMDAFSAIRAALEVHLGTRISAGLPENVFHHALLWNVRTPMWGDRAWMYPGSSRPSVKSTGGDLIPSWSWMGWRKYCRENDDSGKQTAPLDMVGGLGYLSLLDGIVPLISGLQVEHRGDARAVEVFSHIYDVDTDWSKSCPHTGLRPEVVETSLENSGVIPGHNILRFWATVIPLESLGITFRDRAHTVGGGSPDLYGEHIIVDAGHGGGACGKYSGIAVNDQGCDIYRRLEVVVLSSPVWKDTAATVHKLEDDDQRVFDPSAFEVARWKSLYFMLVCWVEGERDRVCERFGVGEVHVDVLARGVRRTEMVRLI</sequence>
<organism evidence="2 3">
    <name type="scientific">Diaporthe eres</name>
    <name type="common">Phomopsis oblonga</name>
    <dbReference type="NCBI Taxonomy" id="83184"/>
    <lineage>
        <taxon>Eukaryota</taxon>
        <taxon>Fungi</taxon>
        <taxon>Dikarya</taxon>
        <taxon>Ascomycota</taxon>
        <taxon>Pezizomycotina</taxon>
        <taxon>Sordariomycetes</taxon>
        <taxon>Sordariomycetidae</taxon>
        <taxon>Diaporthales</taxon>
        <taxon>Diaporthaceae</taxon>
        <taxon>Diaporthe</taxon>
        <taxon>Diaporthe eres species complex</taxon>
    </lineage>
</organism>
<dbReference type="PANTHER" id="PTHR33112">
    <property type="entry name" value="DOMAIN PROTEIN, PUTATIVE-RELATED"/>
    <property type="match status" value="1"/>
</dbReference>
<protein>
    <recommendedName>
        <fullName evidence="1">Heterokaryon incompatibility domain-containing protein</fullName>
    </recommendedName>
</protein>
<accession>A0ABR1P9W7</accession>
<dbReference type="Pfam" id="PF06985">
    <property type="entry name" value="HET"/>
    <property type="match status" value="1"/>
</dbReference>
<dbReference type="InterPro" id="IPR010730">
    <property type="entry name" value="HET"/>
</dbReference>
<keyword evidence="3" id="KW-1185">Reference proteome</keyword>
<reference evidence="2 3" key="1">
    <citation type="submission" date="2024-02" db="EMBL/GenBank/DDBJ databases">
        <title>De novo assembly and annotation of 12 fungi associated with fruit tree decline syndrome in Ontario, Canada.</title>
        <authorList>
            <person name="Sulman M."/>
            <person name="Ellouze W."/>
            <person name="Ilyukhin E."/>
        </authorList>
    </citation>
    <scope>NUCLEOTIDE SEQUENCE [LARGE SCALE GENOMIC DNA]</scope>
    <source>
        <strain evidence="2 3">M169</strain>
    </source>
</reference>
<gene>
    <name evidence="2" type="ORF">SLS63_005846</name>
</gene>
<evidence type="ECO:0000259" key="1">
    <source>
        <dbReference type="Pfam" id="PF06985"/>
    </source>
</evidence>
<evidence type="ECO:0000313" key="2">
    <source>
        <dbReference type="EMBL" id="KAK7730276.1"/>
    </source>
</evidence>
<evidence type="ECO:0000313" key="3">
    <source>
        <dbReference type="Proteomes" id="UP001430848"/>
    </source>
</evidence>
<feature type="domain" description="Heterokaryon incompatibility" evidence="1">
    <location>
        <begin position="24"/>
        <end position="156"/>
    </location>
</feature>
<dbReference type="PANTHER" id="PTHR33112:SF12">
    <property type="entry name" value="HETEROKARYON INCOMPATIBILITY DOMAIN-CONTAINING PROTEIN"/>
    <property type="match status" value="1"/>
</dbReference>
<dbReference type="Proteomes" id="UP001430848">
    <property type="component" value="Unassembled WGS sequence"/>
</dbReference>
<proteinExistence type="predicted"/>
<comment type="caution">
    <text evidence="2">The sequence shown here is derived from an EMBL/GenBank/DDBJ whole genome shotgun (WGS) entry which is preliminary data.</text>
</comment>
<name>A0ABR1P9W7_DIAER</name>
<dbReference type="EMBL" id="JAKNSF020000026">
    <property type="protein sequence ID" value="KAK7730276.1"/>
    <property type="molecule type" value="Genomic_DNA"/>
</dbReference>